<organism evidence="1 2">
    <name type="scientific">Linum trigynum</name>
    <dbReference type="NCBI Taxonomy" id="586398"/>
    <lineage>
        <taxon>Eukaryota</taxon>
        <taxon>Viridiplantae</taxon>
        <taxon>Streptophyta</taxon>
        <taxon>Embryophyta</taxon>
        <taxon>Tracheophyta</taxon>
        <taxon>Spermatophyta</taxon>
        <taxon>Magnoliopsida</taxon>
        <taxon>eudicotyledons</taxon>
        <taxon>Gunneridae</taxon>
        <taxon>Pentapetalae</taxon>
        <taxon>rosids</taxon>
        <taxon>fabids</taxon>
        <taxon>Malpighiales</taxon>
        <taxon>Linaceae</taxon>
        <taxon>Linum</taxon>
    </lineage>
</organism>
<name>A0AAV2GUR2_9ROSI</name>
<evidence type="ECO:0000313" key="2">
    <source>
        <dbReference type="Proteomes" id="UP001497516"/>
    </source>
</evidence>
<reference evidence="1 2" key="1">
    <citation type="submission" date="2024-04" db="EMBL/GenBank/DDBJ databases">
        <authorList>
            <person name="Fracassetti M."/>
        </authorList>
    </citation>
    <scope>NUCLEOTIDE SEQUENCE [LARGE SCALE GENOMIC DNA]</scope>
</reference>
<proteinExistence type="predicted"/>
<sequence>MGIGEYWCGSPGTETIQLGRKSGASSSSSSSSSSGIMRKARWKLVLLNLVKEKSATTAQYDEFSYALNFDRGDAAAAEAAMDEPEYFRQTFSVRYADPSTHRLCSSNNKNPSLL</sequence>
<dbReference type="Proteomes" id="UP001497516">
    <property type="component" value="Chromosome 9"/>
</dbReference>
<dbReference type="PANTHER" id="PTHR33168">
    <property type="entry name" value="STRESS INDUCED PROTEIN-RELATED"/>
    <property type="match status" value="1"/>
</dbReference>
<accession>A0AAV2GUR2</accession>
<protein>
    <submittedName>
        <fullName evidence="1">Uncharacterized protein</fullName>
    </submittedName>
</protein>
<gene>
    <name evidence="1" type="ORF">LTRI10_LOCUS53596</name>
</gene>
<keyword evidence="2" id="KW-1185">Reference proteome</keyword>
<dbReference type="EMBL" id="OZ034822">
    <property type="protein sequence ID" value="CAL1414439.1"/>
    <property type="molecule type" value="Genomic_DNA"/>
</dbReference>
<evidence type="ECO:0000313" key="1">
    <source>
        <dbReference type="EMBL" id="CAL1414439.1"/>
    </source>
</evidence>
<dbReference type="AlphaFoldDB" id="A0AAV2GUR2"/>